<dbReference type="PANTHER" id="PTHR43547">
    <property type="entry name" value="TWO-COMPONENT HISTIDINE KINASE"/>
    <property type="match status" value="1"/>
</dbReference>
<dbReference type="PRINTS" id="PR00344">
    <property type="entry name" value="BCTRLSENSOR"/>
</dbReference>
<keyword evidence="9" id="KW-1185">Reference proteome</keyword>
<dbReference type="CDD" id="cd00156">
    <property type="entry name" value="REC"/>
    <property type="match status" value="1"/>
</dbReference>
<keyword evidence="3 4" id="KW-0597">Phosphoprotein</keyword>
<dbReference type="Pfam" id="PF02518">
    <property type="entry name" value="HATPase_c"/>
    <property type="match status" value="1"/>
</dbReference>
<sequence length="1239" mass="137398">MKASLIIFFLGLTVSILLPWSIDRQITAPKFEEQPEQTHRSRDKRLSNTPALAERPDFERAVEIGAELSGACLQDRDGYIWIGTFGGGLYRYDSRHLKRFSASSGELTGSNVTSLYEDLDGVIWIGTLSGLNRYDKNTGRFSHVPIPAGPHHSGKAGIWILQGAENGQLWIGTNGEGLLKFNPATNEVLCYRHSNQDANTIPHDNVYKIAKDHNGKLLLATFGGGAARFDPASGKVDLHIGVTDGLNSSQVWSIFEDSQQRLWIGTQEGLDRFDPRSRDMTHFPFEPNNPHTLGGPVVTSVHEDREGALWITTFNGVARLSRLDPDQSTFTRFGPTSGGLSQRGARTVFEDASGIFWIVSLDGLVKFDPNSMGFDLATLGSGLLPIYEDQAGTMWLGTIAGLRKFDQKKGTATPVADSQLKNQLVSAFAEDSRQQFWIAIYGGDLLHFDRKSEQVLARYSHDPADPQSLPASNCIRRIMEDNLHPGSLWLLTQGGGLAHFDTQTGKATRFVHDPKNPASLANNTASYGALHQDDDGTLWIGTDNGLDRLQKNATNFDHYWHGAESSGGLHSGVIQSIHRDHKGALWIATSDGLHRFIDEEQGTFERFSVEDGLSDNMILGILENGDRLWLSTANGLTAFDPTGKRPPQVFGREEGLQGDSFLLTSFHKTRDGEFWFGGPRGVTHFRPEKLKANDYIPPVVLTSLTQAQVPMPLDAAPSRVHNIELAWPKNYFEFEAAALSYSMPGLNRYRFKLEGFDTDWFESQDGSGRYTGLPGGQYLLRIQGSNNSGLWNEAGVSLGITVHPPFWQTRWFRTLALVLATVLIAGTVRYVEVLRYEVLQRRSAERKRDQAEDRMREATKMEALGRLAGGVAHDFNNLLTVITCELELANLQLAEQPNDEIKPVLDSIEEAAERGTELTRQLLTFSSNRSSNRQLIHYNELINQTLPFFSRVLGEDIQIECDLEEPLGFVLADSGNLHQILMNLVVNARHAMAEGGTLTFSTFEQTIPQSESTPGQPAGDYIGLSVRDTGCGMDEKTKQRIFDPFFTTKRHGEGTGLGLTSVKEIVELHGGFIELESTPGVGTCFRLFLPKSDSQSIEQPILTKQTTPQKVSGTILLIEDDRRVSKALRDMLERDGYQVIEAENATKALAIWKETPSHFIAVVSDVVLPDLNGDGVVEKIREERPEIPVLFISGYTPKQVQLNPSGSGPWKVLHKPIQRESLLRELSELLVESDQQVIS</sequence>
<dbReference type="Proteomes" id="UP000317171">
    <property type="component" value="Chromosome"/>
</dbReference>
<evidence type="ECO:0000259" key="6">
    <source>
        <dbReference type="PROSITE" id="PS50109"/>
    </source>
</evidence>
<evidence type="ECO:0000256" key="4">
    <source>
        <dbReference type="PROSITE-ProRule" id="PRU00169"/>
    </source>
</evidence>
<dbReference type="Gene3D" id="2.130.10.10">
    <property type="entry name" value="YVTN repeat-like/Quinoprotein amine dehydrogenase"/>
    <property type="match status" value="3"/>
</dbReference>
<dbReference type="PROSITE" id="PS50110">
    <property type="entry name" value="RESPONSE_REGULATORY"/>
    <property type="match status" value="1"/>
</dbReference>
<dbReference type="PANTHER" id="PTHR43547:SF2">
    <property type="entry name" value="HYBRID SIGNAL TRANSDUCTION HISTIDINE KINASE C"/>
    <property type="match status" value="1"/>
</dbReference>
<protein>
    <recommendedName>
        <fullName evidence="2">histidine kinase</fullName>
        <ecNumber evidence="2">2.7.13.3</ecNumber>
    </recommendedName>
</protein>
<dbReference type="Gene3D" id="3.30.565.10">
    <property type="entry name" value="Histidine kinase-like ATPase, C-terminal domain"/>
    <property type="match status" value="1"/>
</dbReference>
<dbReference type="InterPro" id="IPR003661">
    <property type="entry name" value="HisK_dim/P_dom"/>
</dbReference>
<evidence type="ECO:0000313" key="8">
    <source>
        <dbReference type="EMBL" id="QDT41867.1"/>
    </source>
</evidence>
<reference evidence="8 9" key="1">
    <citation type="submission" date="2019-02" db="EMBL/GenBank/DDBJ databases">
        <title>Deep-cultivation of Planctomycetes and their phenomic and genomic characterization uncovers novel biology.</title>
        <authorList>
            <person name="Wiegand S."/>
            <person name="Jogler M."/>
            <person name="Boedeker C."/>
            <person name="Pinto D."/>
            <person name="Vollmers J."/>
            <person name="Rivas-Marin E."/>
            <person name="Kohn T."/>
            <person name="Peeters S.H."/>
            <person name="Heuer A."/>
            <person name="Rast P."/>
            <person name="Oberbeckmann S."/>
            <person name="Bunk B."/>
            <person name="Jeske O."/>
            <person name="Meyerdierks A."/>
            <person name="Storesund J.E."/>
            <person name="Kallscheuer N."/>
            <person name="Luecker S."/>
            <person name="Lage O.M."/>
            <person name="Pohl T."/>
            <person name="Merkel B.J."/>
            <person name="Hornburger P."/>
            <person name="Mueller R.-W."/>
            <person name="Bruemmer F."/>
            <person name="Labrenz M."/>
            <person name="Spormann A.M."/>
            <person name="Op den Camp H."/>
            <person name="Overmann J."/>
            <person name="Amann R."/>
            <person name="Jetten M.S.M."/>
            <person name="Mascher T."/>
            <person name="Medema M.H."/>
            <person name="Devos D.P."/>
            <person name="Kaster A.-K."/>
            <person name="Ovreas L."/>
            <person name="Rohde M."/>
            <person name="Galperin M.Y."/>
            <person name="Jogler C."/>
        </authorList>
    </citation>
    <scope>NUCLEOTIDE SEQUENCE [LARGE SCALE GENOMIC DNA]</scope>
    <source>
        <strain evidence="8 9">Pan241w</strain>
    </source>
</reference>
<feature type="region of interest" description="Disordered" evidence="5">
    <location>
        <begin position="29"/>
        <end position="50"/>
    </location>
</feature>
<evidence type="ECO:0000259" key="7">
    <source>
        <dbReference type="PROSITE" id="PS50110"/>
    </source>
</evidence>
<dbReference type="Pfam" id="PF07495">
    <property type="entry name" value="Y_Y_Y"/>
    <property type="match status" value="1"/>
</dbReference>
<dbReference type="InterPro" id="IPR013783">
    <property type="entry name" value="Ig-like_fold"/>
</dbReference>
<dbReference type="InterPro" id="IPR036097">
    <property type="entry name" value="HisK_dim/P_sf"/>
</dbReference>
<gene>
    <name evidence="8" type="ORF">Pan241w_19350</name>
</gene>
<dbReference type="CDD" id="cd00082">
    <property type="entry name" value="HisKA"/>
    <property type="match status" value="1"/>
</dbReference>
<dbReference type="AlphaFoldDB" id="A0A517RDA3"/>
<dbReference type="InterPro" id="IPR011006">
    <property type="entry name" value="CheY-like_superfamily"/>
</dbReference>
<evidence type="ECO:0000313" key="9">
    <source>
        <dbReference type="Proteomes" id="UP000317171"/>
    </source>
</evidence>
<dbReference type="InterPro" id="IPR036890">
    <property type="entry name" value="HATPase_C_sf"/>
</dbReference>
<dbReference type="SMART" id="SM00387">
    <property type="entry name" value="HATPase_c"/>
    <property type="match status" value="1"/>
</dbReference>
<evidence type="ECO:0000256" key="5">
    <source>
        <dbReference type="SAM" id="MobiDB-lite"/>
    </source>
</evidence>
<organism evidence="8 9">
    <name type="scientific">Gimesia alba</name>
    <dbReference type="NCBI Taxonomy" id="2527973"/>
    <lineage>
        <taxon>Bacteria</taxon>
        <taxon>Pseudomonadati</taxon>
        <taxon>Planctomycetota</taxon>
        <taxon>Planctomycetia</taxon>
        <taxon>Planctomycetales</taxon>
        <taxon>Planctomycetaceae</taxon>
        <taxon>Gimesia</taxon>
    </lineage>
</organism>
<name>A0A517RDA3_9PLAN</name>
<dbReference type="InterPro" id="IPR005467">
    <property type="entry name" value="His_kinase_dom"/>
</dbReference>
<evidence type="ECO:0000256" key="3">
    <source>
        <dbReference type="ARBA" id="ARBA00022553"/>
    </source>
</evidence>
<dbReference type="Gene3D" id="1.10.287.130">
    <property type="match status" value="1"/>
</dbReference>
<dbReference type="EC" id="2.7.13.3" evidence="2"/>
<feature type="domain" description="Histidine kinase" evidence="6">
    <location>
        <begin position="870"/>
        <end position="1093"/>
    </location>
</feature>
<dbReference type="InterPro" id="IPR015943">
    <property type="entry name" value="WD40/YVTN_repeat-like_dom_sf"/>
</dbReference>
<dbReference type="InterPro" id="IPR001789">
    <property type="entry name" value="Sig_transdc_resp-reg_receiver"/>
</dbReference>
<feature type="modified residue" description="4-aspartylphosphate" evidence="4">
    <location>
        <position position="1165"/>
    </location>
</feature>
<dbReference type="KEGG" id="gaz:Pan241w_19350"/>
<proteinExistence type="predicted"/>
<dbReference type="InterPro" id="IPR004358">
    <property type="entry name" value="Sig_transdc_His_kin-like_C"/>
</dbReference>
<dbReference type="SMART" id="SM00388">
    <property type="entry name" value="HisKA"/>
    <property type="match status" value="1"/>
</dbReference>
<accession>A0A517RDA3</accession>
<dbReference type="Pfam" id="PF00072">
    <property type="entry name" value="Response_reg"/>
    <property type="match status" value="1"/>
</dbReference>
<dbReference type="SUPFAM" id="SSF55874">
    <property type="entry name" value="ATPase domain of HSP90 chaperone/DNA topoisomerase II/histidine kinase"/>
    <property type="match status" value="1"/>
</dbReference>
<evidence type="ECO:0000256" key="2">
    <source>
        <dbReference type="ARBA" id="ARBA00012438"/>
    </source>
</evidence>
<comment type="catalytic activity">
    <reaction evidence="1">
        <text>ATP + protein L-histidine = ADP + protein N-phospho-L-histidine.</text>
        <dbReference type="EC" id="2.7.13.3"/>
    </reaction>
</comment>
<dbReference type="SUPFAM" id="SSF63829">
    <property type="entry name" value="Calcium-dependent phosphotriesterase"/>
    <property type="match status" value="3"/>
</dbReference>
<evidence type="ECO:0000256" key="1">
    <source>
        <dbReference type="ARBA" id="ARBA00000085"/>
    </source>
</evidence>
<dbReference type="InterPro" id="IPR011123">
    <property type="entry name" value="Y_Y_Y"/>
</dbReference>
<dbReference type="SUPFAM" id="SSF47384">
    <property type="entry name" value="Homodimeric domain of signal transducing histidine kinase"/>
    <property type="match status" value="1"/>
</dbReference>
<dbReference type="PROSITE" id="PS50109">
    <property type="entry name" value="HIS_KIN"/>
    <property type="match status" value="1"/>
</dbReference>
<feature type="compositionally biased region" description="Basic and acidic residues" evidence="5">
    <location>
        <begin position="30"/>
        <end position="46"/>
    </location>
</feature>
<dbReference type="SMART" id="SM00448">
    <property type="entry name" value="REC"/>
    <property type="match status" value="1"/>
</dbReference>
<dbReference type="GO" id="GO:0000155">
    <property type="term" value="F:phosphorelay sensor kinase activity"/>
    <property type="evidence" value="ECO:0007669"/>
    <property type="project" value="InterPro"/>
</dbReference>
<dbReference type="EMBL" id="CP036269">
    <property type="protein sequence ID" value="QDT41867.1"/>
    <property type="molecule type" value="Genomic_DNA"/>
</dbReference>
<dbReference type="Gene3D" id="2.60.40.10">
    <property type="entry name" value="Immunoglobulins"/>
    <property type="match status" value="1"/>
</dbReference>
<feature type="domain" description="Response regulatory" evidence="7">
    <location>
        <begin position="1114"/>
        <end position="1230"/>
    </location>
</feature>
<dbReference type="InterPro" id="IPR011110">
    <property type="entry name" value="Reg_prop"/>
</dbReference>
<dbReference type="Pfam" id="PF00512">
    <property type="entry name" value="HisKA"/>
    <property type="match status" value="1"/>
</dbReference>
<dbReference type="InterPro" id="IPR003594">
    <property type="entry name" value="HATPase_dom"/>
</dbReference>
<dbReference type="SUPFAM" id="SSF52172">
    <property type="entry name" value="CheY-like"/>
    <property type="match status" value="1"/>
</dbReference>
<dbReference type="RefSeq" id="WP_198000426.1">
    <property type="nucleotide sequence ID" value="NZ_CP036269.1"/>
</dbReference>
<dbReference type="Pfam" id="PF07494">
    <property type="entry name" value="Reg_prop"/>
    <property type="match status" value="2"/>
</dbReference>
<dbReference type="Gene3D" id="3.40.50.2300">
    <property type="match status" value="1"/>
</dbReference>